<gene>
    <name evidence="2" type="ORF">E2C01_090337</name>
</gene>
<evidence type="ECO:0000313" key="3">
    <source>
        <dbReference type="Proteomes" id="UP000324222"/>
    </source>
</evidence>
<reference evidence="2 3" key="1">
    <citation type="submission" date="2019-05" db="EMBL/GenBank/DDBJ databases">
        <title>Another draft genome of Portunus trituberculatus and its Hox gene families provides insights of decapod evolution.</title>
        <authorList>
            <person name="Jeong J.-H."/>
            <person name="Song I."/>
            <person name="Kim S."/>
            <person name="Choi T."/>
            <person name="Kim D."/>
            <person name="Ryu S."/>
            <person name="Kim W."/>
        </authorList>
    </citation>
    <scope>NUCLEOTIDE SEQUENCE [LARGE SCALE GENOMIC DNA]</scope>
    <source>
        <tissue evidence="2">Muscle</tissue>
    </source>
</reference>
<keyword evidence="3" id="KW-1185">Reference proteome</keyword>
<protein>
    <submittedName>
        <fullName evidence="2">Uncharacterized protein</fullName>
    </submittedName>
</protein>
<organism evidence="2 3">
    <name type="scientific">Portunus trituberculatus</name>
    <name type="common">Swimming crab</name>
    <name type="synonym">Neptunus trituberculatus</name>
    <dbReference type="NCBI Taxonomy" id="210409"/>
    <lineage>
        <taxon>Eukaryota</taxon>
        <taxon>Metazoa</taxon>
        <taxon>Ecdysozoa</taxon>
        <taxon>Arthropoda</taxon>
        <taxon>Crustacea</taxon>
        <taxon>Multicrustacea</taxon>
        <taxon>Malacostraca</taxon>
        <taxon>Eumalacostraca</taxon>
        <taxon>Eucarida</taxon>
        <taxon>Decapoda</taxon>
        <taxon>Pleocyemata</taxon>
        <taxon>Brachyura</taxon>
        <taxon>Eubrachyura</taxon>
        <taxon>Portunoidea</taxon>
        <taxon>Portunidae</taxon>
        <taxon>Portuninae</taxon>
        <taxon>Portunus</taxon>
    </lineage>
</organism>
<keyword evidence="1" id="KW-0472">Membrane</keyword>
<sequence>MLHFPGTNSLNPKVALASGVSALRGAGFDYSAATLAAIIGPLVVVLRGMAWWQWW</sequence>
<keyword evidence="1" id="KW-0812">Transmembrane</keyword>
<feature type="transmembrane region" description="Helical" evidence="1">
    <location>
        <begin position="30"/>
        <end position="52"/>
    </location>
</feature>
<proteinExistence type="predicted"/>
<evidence type="ECO:0000256" key="1">
    <source>
        <dbReference type="SAM" id="Phobius"/>
    </source>
</evidence>
<dbReference type="Proteomes" id="UP000324222">
    <property type="component" value="Unassembled WGS sequence"/>
</dbReference>
<comment type="caution">
    <text evidence="2">The sequence shown here is derived from an EMBL/GenBank/DDBJ whole genome shotgun (WGS) entry which is preliminary data.</text>
</comment>
<name>A0A5B7JB63_PORTR</name>
<evidence type="ECO:0000313" key="2">
    <source>
        <dbReference type="EMBL" id="MPC95141.1"/>
    </source>
</evidence>
<dbReference type="EMBL" id="VSRR010101141">
    <property type="protein sequence ID" value="MPC95141.1"/>
    <property type="molecule type" value="Genomic_DNA"/>
</dbReference>
<dbReference type="AlphaFoldDB" id="A0A5B7JB63"/>
<accession>A0A5B7JB63</accession>
<keyword evidence="1" id="KW-1133">Transmembrane helix</keyword>